<protein>
    <submittedName>
        <fullName evidence="1">Uncharacterized protein</fullName>
    </submittedName>
</protein>
<evidence type="ECO:0000313" key="2">
    <source>
        <dbReference type="Proteomes" id="UP000250272"/>
    </source>
</evidence>
<keyword evidence="2" id="KW-1185">Reference proteome</keyword>
<name>A0A2Z2MGB4_9EURY</name>
<gene>
    <name evidence="1" type="ORF">A3L01_09025</name>
</gene>
<reference evidence="1 2" key="1">
    <citation type="submission" date="2016-04" db="EMBL/GenBank/DDBJ databases">
        <title>Complete genome sequence of Thermococcus barossii type strain SHCK-94.</title>
        <authorList>
            <person name="Oger P.M."/>
        </authorList>
    </citation>
    <scope>NUCLEOTIDE SEQUENCE [LARGE SCALE GENOMIC DNA]</scope>
    <source>
        <strain evidence="1 2">SHCK-94</strain>
    </source>
</reference>
<sequence>MTNRNAICLDINPVSPHIIKAKIYLPKERFEDEFPNIRIYEELDNAEEFQPRWSRIDEWYPQEFLGILRKMWWIYNENPHPLVLIALFKTSRKFSLTDDQIPKTFRSKIKRAWINKILERTTNYEQFILDFFKKTLMNIHKASIDFMDLYSGGQCKINDGRDYVDVVNYKLKEQVSSILTSPPYGMAHEYIRSFKLELAWLGYDDEQIRQLSKLEIPYRPENTIPPIDIQSETYELYREHIERIRPDLVKVYDKYFASVLGVFERLGDNVSDYMGIFVGNASFAGIKPPYDEIFIEHLENLGFRHEITYVDTIKARKLFKNRNNLVPNGIETESLIILKSKQ</sequence>
<dbReference type="Proteomes" id="UP000250272">
    <property type="component" value="Chromosome"/>
</dbReference>
<dbReference type="GeneID" id="33326917"/>
<accession>A0A2Z2MGB4</accession>
<dbReference type="RefSeq" id="WP_232460705.1">
    <property type="nucleotide sequence ID" value="NZ_CP015101.1"/>
</dbReference>
<dbReference type="EMBL" id="CP015101">
    <property type="protein sequence ID" value="ASJ05497.1"/>
    <property type="molecule type" value="Genomic_DNA"/>
</dbReference>
<organism evidence="1 2">
    <name type="scientific">Thermococcus barossii</name>
    <dbReference type="NCBI Taxonomy" id="54077"/>
    <lineage>
        <taxon>Archaea</taxon>
        <taxon>Methanobacteriati</taxon>
        <taxon>Methanobacteriota</taxon>
        <taxon>Thermococci</taxon>
        <taxon>Thermococcales</taxon>
        <taxon>Thermococcaceae</taxon>
        <taxon>Thermococcus</taxon>
    </lineage>
</organism>
<dbReference type="KEGG" id="tbs:A3L01_09025"/>
<evidence type="ECO:0000313" key="1">
    <source>
        <dbReference type="EMBL" id="ASJ05497.1"/>
    </source>
</evidence>
<proteinExistence type="predicted"/>
<dbReference type="AlphaFoldDB" id="A0A2Z2MGB4"/>